<proteinExistence type="predicted"/>
<dbReference type="Proteomes" id="UP001597213">
    <property type="component" value="Unassembled WGS sequence"/>
</dbReference>
<gene>
    <name evidence="1" type="ORF">ACFSCT_13215</name>
</gene>
<sequence>MEKIANLGARMKVEDQVLRDQMAASDENEFQSKVIFFLTFTKETSLAFLDLAGAIVGGTAGRVSAWSHVAVDGGASASEYAYGQLDGAEFAKRVGKAAVTAAKQSGASGGELYTVDKLKDAQTILNGVQKAKSAPTTTERDRAAQKMALNLAFDKLKALAEGMSENDKDAPAIIKRLLGIVQASYNYRAAVDSMFDNRLAETAAMWKARNLYIARHRQITQELRGKIREQLDQLKTCVNEVPAS</sequence>
<dbReference type="EMBL" id="JBHUEN010000043">
    <property type="protein sequence ID" value="MFD1882677.1"/>
    <property type="molecule type" value="Genomic_DNA"/>
</dbReference>
<name>A0ABW4R993_9RHOB</name>
<keyword evidence="2" id="KW-1185">Reference proteome</keyword>
<comment type="caution">
    <text evidence="1">The sequence shown here is derived from an EMBL/GenBank/DDBJ whole genome shotgun (WGS) entry which is preliminary data.</text>
</comment>
<evidence type="ECO:0000313" key="2">
    <source>
        <dbReference type="Proteomes" id="UP001597213"/>
    </source>
</evidence>
<evidence type="ECO:0000313" key="1">
    <source>
        <dbReference type="EMBL" id="MFD1882677.1"/>
    </source>
</evidence>
<organism evidence="1 2">
    <name type="scientific">Paracoccus pacificus</name>
    <dbReference type="NCBI Taxonomy" id="1463598"/>
    <lineage>
        <taxon>Bacteria</taxon>
        <taxon>Pseudomonadati</taxon>
        <taxon>Pseudomonadota</taxon>
        <taxon>Alphaproteobacteria</taxon>
        <taxon>Rhodobacterales</taxon>
        <taxon>Paracoccaceae</taxon>
        <taxon>Paracoccus</taxon>
    </lineage>
</organism>
<reference evidence="2" key="1">
    <citation type="journal article" date="2019" name="Int. J. Syst. Evol. Microbiol.">
        <title>The Global Catalogue of Microorganisms (GCM) 10K type strain sequencing project: providing services to taxonomists for standard genome sequencing and annotation.</title>
        <authorList>
            <consortium name="The Broad Institute Genomics Platform"/>
            <consortium name="The Broad Institute Genome Sequencing Center for Infectious Disease"/>
            <person name="Wu L."/>
            <person name="Ma J."/>
        </authorList>
    </citation>
    <scope>NUCLEOTIDE SEQUENCE [LARGE SCALE GENOMIC DNA]</scope>
    <source>
        <strain evidence="2">CCUG 56029</strain>
    </source>
</reference>
<dbReference type="RefSeq" id="WP_379143442.1">
    <property type="nucleotide sequence ID" value="NZ_JBHUEN010000043.1"/>
</dbReference>
<accession>A0ABW4R993</accession>
<protein>
    <submittedName>
        <fullName evidence="1">Uncharacterized protein</fullName>
    </submittedName>
</protein>